<reference evidence="1 2" key="1">
    <citation type="submission" date="2017-11" db="EMBL/GenBank/DDBJ databases">
        <title>Isolation and Characterization of Family Methanocellaceae Species from Potential Methane Hydrate Area Offshore Southwestern Taiwan.</title>
        <authorList>
            <person name="Zhang W.-L."/>
            <person name="Chen W.-C."/>
            <person name="Lai M.-C."/>
            <person name="Chen S.-C."/>
        </authorList>
    </citation>
    <scope>NUCLEOTIDE SEQUENCE [LARGE SCALE GENOMIC DNA]</scope>
    <source>
        <strain evidence="1 2">CWC-04</strain>
    </source>
</reference>
<evidence type="ECO:0000313" key="2">
    <source>
        <dbReference type="Proteomes" id="UP001320159"/>
    </source>
</evidence>
<protein>
    <submittedName>
        <fullName evidence="1">Uncharacterized protein</fullName>
    </submittedName>
</protein>
<evidence type="ECO:0000313" key="1">
    <source>
        <dbReference type="EMBL" id="MCD1295162.1"/>
    </source>
</evidence>
<organism evidence="1 2">
    <name type="scientific">Methanooceanicella nereidis</name>
    <dbReference type="NCBI Taxonomy" id="2052831"/>
    <lineage>
        <taxon>Archaea</taxon>
        <taxon>Methanobacteriati</taxon>
        <taxon>Methanobacteriota</taxon>
        <taxon>Stenosarchaea group</taxon>
        <taxon>Methanomicrobia</taxon>
        <taxon>Methanocellales</taxon>
        <taxon>Methanocellaceae</taxon>
        <taxon>Methanooceanicella</taxon>
    </lineage>
</organism>
<sequence length="173" mass="19656">MVIQNMRCPGCGEETFEEELIMGKCPLCGTKIKDAPESVTSSASEPFIRCTSEYEELPFDMMGASVRDMITDIFGDIFSGVERTLLISYMAYDISQNTGLELKQARNVARQVVDQEEATFEFDITPAWYDEFKIKKCARCGRLHLMVGKKLLKGRIEEGIGEYDVDYVCRRCI</sequence>
<proteinExistence type="predicted"/>
<keyword evidence="2" id="KW-1185">Reference proteome</keyword>
<dbReference type="EMBL" id="PGCK01000007">
    <property type="protein sequence ID" value="MCD1295162.1"/>
    <property type="molecule type" value="Genomic_DNA"/>
</dbReference>
<accession>A0AAP2RDL7</accession>
<dbReference type="AlphaFoldDB" id="A0AAP2RDL7"/>
<gene>
    <name evidence="1" type="ORF">CUJ83_09145</name>
</gene>
<name>A0AAP2RDL7_9EURY</name>
<dbReference type="Proteomes" id="UP001320159">
    <property type="component" value="Unassembled WGS sequence"/>
</dbReference>
<comment type="caution">
    <text evidence="1">The sequence shown here is derived from an EMBL/GenBank/DDBJ whole genome shotgun (WGS) entry which is preliminary data.</text>
</comment>